<comment type="caution">
    <text evidence="5">Lacks conserved residue(s) required for the propagation of feature annotation.</text>
</comment>
<proteinExistence type="inferred from homology"/>
<evidence type="ECO:0000256" key="1">
    <source>
        <dbReference type="ARBA" id="ARBA00009244"/>
    </source>
</evidence>
<comment type="caution">
    <text evidence="7">The sequence shown here is derived from an EMBL/GenBank/DDBJ whole genome shotgun (WGS) entry which is preliminary data.</text>
</comment>
<dbReference type="RefSeq" id="WP_377727311.1">
    <property type="nucleotide sequence ID" value="NZ_JBHSEW010000013.1"/>
</dbReference>
<dbReference type="InterPro" id="IPR003361">
    <property type="entry name" value="Acetaldehyde_dehydrogenase"/>
</dbReference>
<feature type="binding site" evidence="5">
    <location>
        <position position="273"/>
    </location>
    <ligand>
        <name>NAD(+)</name>
        <dbReference type="ChEBI" id="CHEBI:57540"/>
    </ligand>
</feature>
<dbReference type="InterPro" id="IPR000534">
    <property type="entry name" value="Semialdehyde_DH_NAD-bd"/>
</dbReference>
<dbReference type="Pfam" id="PF01118">
    <property type="entry name" value="Semialdhyde_dh"/>
    <property type="match status" value="1"/>
</dbReference>
<dbReference type="PIRSF" id="PIRSF015689">
    <property type="entry name" value="Actaldh_dh_actl"/>
    <property type="match status" value="1"/>
</dbReference>
<dbReference type="EMBL" id="JBHSEW010000013">
    <property type="protein sequence ID" value="MFC4623208.1"/>
    <property type="molecule type" value="Genomic_DNA"/>
</dbReference>
<dbReference type="SUPFAM" id="SSF55347">
    <property type="entry name" value="Glyceraldehyde-3-phosphate dehydrogenase-like, C-terminal domain"/>
    <property type="match status" value="1"/>
</dbReference>
<dbReference type="InterPro" id="IPR036291">
    <property type="entry name" value="NAD(P)-bd_dom_sf"/>
</dbReference>
<evidence type="ECO:0000313" key="7">
    <source>
        <dbReference type="EMBL" id="MFC4623208.1"/>
    </source>
</evidence>
<keyword evidence="2 5" id="KW-0058">Aromatic hydrocarbons catabolism</keyword>
<comment type="catalytic activity">
    <reaction evidence="5">
        <text>acetaldehyde + NAD(+) + CoA = acetyl-CoA + NADH + H(+)</text>
        <dbReference type="Rhea" id="RHEA:23288"/>
        <dbReference type="ChEBI" id="CHEBI:15343"/>
        <dbReference type="ChEBI" id="CHEBI:15378"/>
        <dbReference type="ChEBI" id="CHEBI:57287"/>
        <dbReference type="ChEBI" id="CHEBI:57288"/>
        <dbReference type="ChEBI" id="CHEBI:57540"/>
        <dbReference type="ChEBI" id="CHEBI:57945"/>
        <dbReference type="EC" id="1.2.1.10"/>
    </reaction>
</comment>
<sequence>MTQKIKCALIGPGNIGTDLLAKLQRSPVLEPVWMVGIDPESDGLKRARAMGIKTTAEGVDGLVPHMQADGVQIVFDATSAYVHAENSRKVNAQGAMMIDLTPAAIGPYCVPPVNLKEHVGQAEMNVNMVTCGGQATIPMVAAVSRVQTVEYAEIVATVSSKSAGPGTRKNIDEFTRTTAGAIEKVGGARKGKAIIVINPAEPPMIMRDTVHCLVEGEPDKQAITASIHAMLAEVQKYVPGYKLVNGPVFDGNRISVFLEVEGLGDYLPKYAGNLDIMTAAAARTAEMFAEEILAGKLTLQAA</sequence>
<dbReference type="NCBIfam" id="TIGR03215">
    <property type="entry name" value="ac_ald_DH_ac"/>
    <property type="match status" value="1"/>
</dbReference>
<dbReference type="SMART" id="SM00859">
    <property type="entry name" value="Semialdhyde_dh"/>
    <property type="match status" value="1"/>
</dbReference>
<organism evidence="7 8">
    <name type="scientific">Comamonas nitrativorans</name>
    <dbReference type="NCBI Taxonomy" id="108437"/>
    <lineage>
        <taxon>Bacteria</taxon>
        <taxon>Pseudomonadati</taxon>
        <taxon>Pseudomonadota</taxon>
        <taxon>Betaproteobacteria</taxon>
        <taxon>Burkholderiales</taxon>
        <taxon>Comamonadaceae</taxon>
        <taxon>Comamonas</taxon>
    </lineage>
</organism>
<dbReference type="InterPro" id="IPR015426">
    <property type="entry name" value="Acetylaldehyde_DH_C"/>
</dbReference>
<keyword evidence="4 5" id="KW-0520">NAD</keyword>
<dbReference type="NCBIfam" id="NF006157">
    <property type="entry name" value="PRK08300.1"/>
    <property type="match status" value="1"/>
</dbReference>
<evidence type="ECO:0000256" key="2">
    <source>
        <dbReference type="ARBA" id="ARBA00022797"/>
    </source>
</evidence>
<dbReference type="Pfam" id="PF09290">
    <property type="entry name" value="AcetDehyd-dimer"/>
    <property type="match status" value="1"/>
</dbReference>
<evidence type="ECO:0000256" key="5">
    <source>
        <dbReference type="HAMAP-Rule" id="MF_01657"/>
    </source>
</evidence>
<evidence type="ECO:0000313" key="8">
    <source>
        <dbReference type="Proteomes" id="UP001595967"/>
    </source>
</evidence>
<dbReference type="SUPFAM" id="SSF51735">
    <property type="entry name" value="NAD(P)-binding Rossmann-fold domains"/>
    <property type="match status" value="1"/>
</dbReference>
<name>A0ABV9H1E1_9BURK</name>
<dbReference type="Gene3D" id="3.40.50.720">
    <property type="entry name" value="NAD(P)-binding Rossmann-like Domain"/>
    <property type="match status" value="1"/>
</dbReference>
<keyword evidence="8" id="KW-1185">Reference proteome</keyword>
<accession>A0ABV9H1E1</accession>
<reference evidence="8" key="1">
    <citation type="journal article" date="2019" name="Int. J. Syst. Evol. Microbiol.">
        <title>The Global Catalogue of Microorganisms (GCM) 10K type strain sequencing project: providing services to taxonomists for standard genome sequencing and annotation.</title>
        <authorList>
            <consortium name="The Broad Institute Genomics Platform"/>
            <consortium name="The Broad Institute Genome Sequencing Center for Infectious Disease"/>
            <person name="Wu L."/>
            <person name="Ma J."/>
        </authorList>
    </citation>
    <scope>NUCLEOTIDE SEQUENCE [LARGE SCALE GENOMIC DNA]</scope>
    <source>
        <strain evidence="8">JCM 11650</strain>
    </source>
</reference>
<dbReference type="EC" id="1.2.1.10" evidence="5"/>
<evidence type="ECO:0000256" key="3">
    <source>
        <dbReference type="ARBA" id="ARBA00023002"/>
    </source>
</evidence>
<dbReference type="GO" id="GO:0008774">
    <property type="term" value="F:acetaldehyde dehydrogenase (acetylating) activity"/>
    <property type="evidence" value="ECO:0007669"/>
    <property type="project" value="UniProtKB-EC"/>
</dbReference>
<feature type="active site" description="Acyl-thioester intermediate" evidence="5">
    <location>
        <position position="131"/>
    </location>
</feature>
<comment type="similarity">
    <text evidence="1 5">Belongs to the acetaldehyde dehydrogenase family.</text>
</comment>
<dbReference type="HAMAP" id="MF_01657">
    <property type="entry name" value="Ac_ald_DH_ac"/>
    <property type="match status" value="1"/>
</dbReference>
<dbReference type="Gene3D" id="3.30.360.10">
    <property type="entry name" value="Dihydrodipicolinate Reductase, domain 2"/>
    <property type="match status" value="1"/>
</dbReference>
<keyword evidence="3 5" id="KW-0560">Oxidoreductase</keyword>
<protein>
    <recommendedName>
        <fullName evidence="5">Acetaldehyde dehydrogenase</fullName>
        <ecNumber evidence="5">1.2.1.10</ecNumber>
    </recommendedName>
    <alternativeName>
        <fullName evidence="5">Acetaldehyde dehydrogenase [acetylating]</fullName>
    </alternativeName>
</protein>
<gene>
    <name evidence="7" type="ORF">ACFO3A_13435</name>
</gene>
<evidence type="ECO:0000256" key="4">
    <source>
        <dbReference type="ARBA" id="ARBA00023027"/>
    </source>
</evidence>
<dbReference type="CDD" id="cd23933">
    <property type="entry name" value="ALDH_C"/>
    <property type="match status" value="1"/>
</dbReference>
<feature type="binding site" evidence="5">
    <location>
        <begin position="162"/>
        <end position="170"/>
    </location>
    <ligand>
        <name>NAD(+)</name>
        <dbReference type="ChEBI" id="CHEBI:57540"/>
    </ligand>
</feature>
<feature type="domain" description="Semialdehyde dehydrogenase NAD-binding" evidence="6">
    <location>
        <begin position="6"/>
        <end position="121"/>
    </location>
</feature>
<dbReference type="Proteomes" id="UP001595967">
    <property type="component" value="Unassembled WGS sequence"/>
</dbReference>
<evidence type="ECO:0000259" key="6">
    <source>
        <dbReference type="SMART" id="SM00859"/>
    </source>
</evidence>